<dbReference type="Gene3D" id="1.10.357.10">
    <property type="entry name" value="Tetracycline Repressor, domain 2"/>
    <property type="match status" value="1"/>
</dbReference>
<protein>
    <submittedName>
        <fullName evidence="6">AcrR family transcriptional regulator</fullName>
    </submittedName>
</protein>
<proteinExistence type="predicted"/>
<name>A0A7W7T350_9PSEU</name>
<evidence type="ECO:0000313" key="6">
    <source>
        <dbReference type="EMBL" id="MBB4965710.1"/>
    </source>
</evidence>
<dbReference type="InterPro" id="IPR011075">
    <property type="entry name" value="TetR_C"/>
</dbReference>
<dbReference type="RefSeq" id="WP_312865665.1">
    <property type="nucleotide sequence ID" value="NZ_BAABAI010000038.1"/>
</dbReference>
<dbReference type="AlphaFoldDB" id="A0A7W7T350"/>
<evidence type="ECO:0000259" key="5">
    <source>
        <dbReference type="PROSITE" id="PS50977"/>
    </source>
</evidence>
<dbReference type="SUPFAM" id="SSF46689">
    <property type="entry name" value="Homeodomain-like"/>
    <property type="match status" value="1"/>
</dbReference>
<keyword evidence="2 4" id="KW-0238">DNA-binding</keyword>
<dbReference type="InterPro" id="IPR036271">
    <property type="entry name" value="Tet_transcr_reg_TetR-rel_C_sf"/>
</dbReference>
<dbReference type="PRINTS" id="PR00455">
    <property type="entry name" value="HTHTETR"/>
</dbReference>
<comment type="caution">
    <text evidence="6">The sequence shown here is derived from an EMBL/GenBank/DDBJ whole genome shotgun (WGS) entry which is preliminary data.</text>
</comment>
<keyword evidence="3" id="KW-0804">Transcription</keyword>
<dbReference type="Gene3D" id="1.10.10.60">
    <property type="entry name" value="Homeodomain-like"/>
    <property type="match status" value="1"/>
</dbReference>
<feature type="domain" description="HTH tetR-type" evidence="5">
    <location>
        <begin position="6"/>
        <end position="66"/>
    </location>
</feature>
<gene>
    <name evidence="6" type="ORF">F4559_003069</name>
</gene>
<dbReference type="Proteomes" id="UP000542674">
    <property type="component" value="Unassembled WGS sequence"/>
</dbReference>
<reference evidence="6 7" key="1">
    <citation type="submission" date="2020-08" db="EMBL/GenBank/DDBJ databases">
        <title>Sequencing the genomes of 1000 actinobacteria strains.</title>
        <authorList>
            <person name="Klenk H.-P."/>
        </authorList>
    </citation>
    <scope>NUCLEOTIDE SEQUENCE [LARGE SCALE GENOMIC DNA]</scope>
    <source>
        <strain evidence="6 7">DSM 45084</strain>
    </source>
</reference>
<dbReference type="Pfam" id="PF00440">
    <property type="entry name" value="TetR_N"/>
    <property type="match status" value="1"/>
</dbReference>
<evidence type="ECO:0000313" key="7">
    <source>
        <dbReference type="Proteomes" id="UP000542674"/>
    </source>
</evidence>
<feature type="DNA-binding region" description="H-T-H motif" evidence="4">
    <location>
        <begin position="29"/>
        <end position="48"/>
    </location>
</feature>
<keyword evidence="1" id="KW-0805">Transcription regulation</keyword>
<evidence type="ECO:0000256" key="1">
    <source>
        <dbReference type="ARBA" id="ARBA00023015"/>
    </source>
</evidence>
<evidence type="ECO:0000256" key="4">
    <source>
        <dbReference type="PROSITE-ProRule" id="PRU00335"/>
    </source>
</evidence>
<dbReference type="EMBL" id="JACHJS010000001">
    <property type="protein sequence ID" value="MBB4965710.1"/>
    <property type="molecule type" value="Genomic_DNA"/>
</dbReference>
<keyword evidence="7" id="KW-1185">Reference proteome</keyword>
<dbReference type="GO" id="GO:0003677">
    <property type="term" value="F:DNA binding"/>
    <property type="evidence" value="ECO:0007669"/>
    <property type="project" value="UniProtKB-UniRule"/>
</dbReference>
<dbReference type="InterPro" id="IPR009057">
    <property type="entry name" value="Homeodomain-like_sf"/>
</dbReference>
<sequence length="192" mass="21020">MGRPREFDDATAVEAAMDVFWSKGYEGTSTQDLCEHTGLGRGSLYNAYGSKHALYEEALRRYADIGFGGQSEILDRPGSVRERLRALMMWVVDTDLDDPSRRGCLAVNAAVDVAGRDDAVAEQVRRQFARLEGVVADLISVGQRSGELSADQDPLTSARFFLGAYYGLRVLAKVVDDRKALVDVVEGALARL</sequence>
<dbReference type="SUPFAM" id="SSF48498">
    <property type="entry name" value="Tetracyclin repressor-like, C-terminal domain"/>
    <property type="match status" value="1"/>
</dbReference>
<evidence type="ECO:0000256" key="2">
    <source>
        <dbReference type="ARBA" id="ARBA00023125"/>
    </source>
</evidence>
<dbReference type="PANTHER" id="PTHR47506:SF10">
    <property type="entry name" value="TRANSCRIPTIONAL REGULATORY PROTEIN"/>
    <property type="match status" value="1"/>
</dbReference>
<dbReference type="PANTHER" id="PTHR47506">
    <property type="entry name" value="TRANSCRIPTIONAL REGULATORY PROTEIN"/>
    <property type="match status" value="1"/>
</dbReference>
<organism evidence="6 7">
    <name type="scientific">Saccharothrix violaceirubra</name>
    <dbReference type="NCBI Taxonomy" id="413306"/>
    <lineage>
        <taxon>Bacteria</taxon>
        <taxon>Bacillati</taxon>
        <taxon>Actinomycetota</taxon>
        <taxon>Actinomycetes</taxon>
        <taxon>Pseudonocardiales</taxon>
        <taxon>Pseudonocardiaceae</taxon>
        <taxon>Saccharothrix</taxon>
    </lineage>
</organism>
<evidence type="ECO:0000256" key="3">
    <source>
        <dbReference type="ARBA" id="ARBA00023163"/>
    </source>
</evidence>
<dbReference type="Pfam" id="PF16925">
    <property type="entry name" value="TetR_C_13"/>
    <property type="match status" value="1"/>
</dbReference>
<dbReference type="InterPro" id="IPR001647">
    <property type="entry name" value="HTH_TetR"/>
</dbReference>
<accession>A0A7W7T350</accession>
<dbReference type="PROSITE" id="PS50977">
    <property type="entry name" value="HTH_TETR_2"/>
    <property type="match status" value="1"/>
</dbReference>